<dbReference type="NCBIfam" id="TIGR00125">
    <property type="entry name" value="cyt_tran_rel"/>
    <property type="match status" value="1"/>
</dbReference>
<keyword evidence="1 4" id="KW-0808">Transferase</keyword>
<dbReference type="SUPFAM" id="SSF52374">
    <property type="entry name" value="Nucleotidylyl transferase"/>
    <property type="match status" value="1"/>
</dbReference>
<dbReference type="Gene3D" id="3.40.50.150">
    <property type="entry name" value="Vaccinia Virus protein VP39"/>
    <property type="match status" value="1"/>
</dbReference>
<name>A0A1G6B528_EUBOX</name>
<organism evidence="4 5">
    <name type="scientific">Eubacterium oxidoreducens</name>
    <dbReference type="NCBI Taxonomy" id="1732"/>
    <lineage>
        <taxon>Bacteria</taxon>
        <taxon>Bacillati</taxon>
        <taxon>Bacillota</taxon>
        <taxon>Clostridia</taxon>
        <taxon>Eubacteriales</taxon>
        <taxon>Eubacteriaceae</taxon>
        <taxon>Eubacterium</taxon>
    </lineage>
</organism>
<evidence type="ECO:0000256" key="1">
    <source>
        <dbReference type="ARBA" id="ARBA00022679"/>
    </source>
</evidence>
<dbReference type="Pfam" id="PF01467">
    <property type="entry name" value="CTP_transf_like"/>
    <property type="match status" value="1"/>
</dbReference>
<evidence type="ECO:0000313" key="4">
    <source>
        <dbReference type="EMBL" id="SDB15639.1"/>
    </source>
</evidence>
<dbReference type="PANTHER" id="PTHR43793">
    <property type="entry name" value="FAD SYNTHASE"/>
    <property type="match status" value="1"/>
</dbReference>
<dbReference type="Proteomes" id="UP000199228">
    <property type="component" value="Unassembled WGS sequence"/>
</dbReference>
<dbReference type="InterPro" id="IPR014729">
    <property type="entry name" value="Rossmann-like_a/b/a_fold"/>
</dbReference>
<dbReference type="Gene3D" id="3.40.50.620">
    <property type="entry name" value="HUPs"/>
    <property type="match status" value="1"/>
</dbReference>
<dbReference type="InterPro" id="IPR004821">
    <property type="entry name" value="Cyt_trans-like"/>
</dbReference>
<feature type="domain" description="Cytidyltransferase-like" evidence="3">
    <location>
        <begin position="8"/>
        <end position="134"/>
    </location>
</feature>
<dbReference type="RefSeq" id="WP_176762308.1">
    <property type="nucleotide sequence ID" value="NZ_FMXR01000008.1"/>
</dbReference>
<protein>
    <submittedName>
        <fullName evidence="4">Glycerol-3-phosphate cytidylyltransferase</fullName>
    </submittedName>
</protein>
<accession>A0A1G6B528</accession>
<dbReference type="Gene3D" id="3.40.50.720">
    <property type="entry name" value="NAD(P)-binding Rossmann-like Domain"/>
    <property type="match status" value="1"/>
</dbReference>
<dbReference type="SUPFAM" id="SSF53335">
    <property type="entry name" value="S-adenosyl-L-methionine-dependent methyltransferases"/>
    <property type="match status" value="1"/>
</dbReference>
<dbReference type="InterPro" id="IPR050385">
    <property type="entry name" value="Archaeal_FAD_synthase"/>
</dbReference>
<dbReference type="AlphaFoldDB" id="A0A1G6B528"/>
<sequence>MKKYRVGYTTGVFDLFHKGHLEILKKSKELCETLIVGVSTDELVMQYKGHMPIVSLEERMEIVKSIRYVDKVVVQQSMDKAEAYQKLHFDVLFHGSDWKGSKMYEDVENKMQSLGVEVVYFPYTKNVSSTMLRDKINPSGQKRIVFPSGNMAKKYLTIEQLEHVDYFINSDPAVQGSHFYGKKIEAPEKLKEEDPDKIVVFIVNELYYDEIAQLLRSYGLKENVHFFKGYELGEEYYLCKKQQWVQLEGQEQDVFQNNCWGKRAKAAVQLLPSTVHSIADIGCGDEKLRKILPNEINYFGVDYVKRSEDTIVADLNKDPLPQLDVDCYALLGVLEHLKHPERIIEQFHSPYVICSYRGIDSYQKLWNEFEREQPFWGEHFYSYDYFCGLFFAQGYRMSNLRRYADGRYIFVFEKNMIGEE</sequence>
<dbReference type="STRING" id="1732.SAMN02910417_01172"/>
<dbReference type="GO" id="GO:0016779">
    <property type="term" value="F:nucleotidyltransferase activity"/>
    <property type="evidence" value="ECO:0007669"/>
    <property type="project" value="UniProtKB-KW"/>
</dbReference>
<gene>
    <name evidence="4" type="ORF">SAMN02910417_01172</name>
</gene>
<dbReference type="InterPro" id="IPR029063">
    <property type="entry name" value="SAM-dependent_MTases_sf"/>
</dbReference>
<evidence type="ECO:0000259" key="3">
    <source>
        <dbReference type="Pfam" id="PF01467"/>
    </source>
</evidence>
<evidence type="ECO:0000256" key="2">
    <source>
        <dbReference type="ARBA" id="ARBA00022695"/>
    </source>
</evidence>
<dbReference type="PANTHER" id="PTHR43793:SF1">
    <property type="entry name" value="FAD SYNTHASE"/>
    <property type="match status" value="1"/>
</dbReference>
<evidence type="ECO:0000313" key="5">
    <source>
        <dbReference type="Proteomes" id="UP000199228"/>
    </source>
</evidence>
<reference evidence="4 5" key="1">
    <citation type="submission" date="2016-10" db="EMBL/GenBank/DDBJ databases">
        <authorList>
            <person name="de Groot N.N."/>
        </authorList>
    </citation>
    <scope>NUCLEOTIDE SEQUENCE [LARGE SCALE GENOMIC DNA]</scope>
    <source>
        <strain evidence="4 5">DSM 3217</strain>
    </source>
</reference>
<proteinExistence type="predicted"/>
<keyword evidence="2 4" id="KW-0548">Nucleotidyltransferase</keyword>
<keyword evidence="5" id="KW-1185">Reference proteome</keyword>
<dbReference type="EMBL" id="FMXR01000008">
    <property type="protein sequence ID" value="SDB15639.1"/>
    <property type="molecule type" value="Genomic_DNA"/>
</dbReference>